<protein>
    <submittedName>
        <fullName evidence="1">Uncharacterized protein</fullName>
    </submittedName>
</protein>
<dbReference type="EMBL" id="JAVDUG010000011">
    <property type="protein sequence ID" value="MDR6780992.1"/>
    <property type="molecule type" value="Genomic_DNA"/>
</dbReference>
<gene>
    <name evidence="1" type="ORF">J2W98_005302</name>
</gene>
<evidence type="ECO:0000313" key="1">
    <source>
        <dbReference type="EMBL" id="MDR6780992.1"/>
    </source>
</evidence>
<proteinExistence type="predicted"/>
<comment type="caution">
    <text evidence="1">The sequence shown here is derived from an EMBL/GenBank/DDBJ whole genome shotgun (WGS) entry which is preliminary data.</text>
</comment>
<sequence>MLLVSLGIFRSIQVYEKSTHEYKGGLFCVNLNFCLAQL</sequence>
<evidence type="ECO:0000313" key="2">
    <source>
        <dbReference type="Proteomes" id="UP001266807"/>
    </source>
</evidence>
<name>A0ABU1QN19_9BACL</name>
<organism evidence="1 2">
    <name type="scientific">Paenibacillus peoriae</name>
    <dbReference type="NCBI Taxonomy" id="59893"/>
    <lineage>
        <taxon>Bacteria</taxon>
        <taxon>Bacillati</taxon>
        <taxon>Bacillota</taxon>
        <taxon>Bacilli</taxon>
        <taxon>Bacillales</taxon>
        <taxon>Paenibacillaceae</taxon>
        <taxon>Paenibacillus</taxon>
    </lineage>
</organism>
<dbReference type="Proteomes" id="UP001266807">
    <property type="component" value="Unassembled WGS sequence"/>
</dbReference>
<keyword evidence="2" id="KW-1185">Reference proteome</keyword>
<accession>A0ABU1QN19</accession>
<reference evidence="1 2" key="1">
    <citation type="submission" date="2023-07" db="EMBL/GenBank/DDBJ databases">
        <title>Sorghum-associated microbial communities from plants grown in Nebraska, USA.</title>
        <authorList>
            <person name="Schachtman D."/>
        </authorList>
    </citation>
    <scope>NUCLEOTIDE SEQUENCE [LARGE SCALE GENOMIC DNA]</scope>
    <source>
        <strain evidence="1 2">BE143</strain>
    </source>
</reference>